<evidence type="ECO:0000313" key="1">
    <source>
        <dbReference type="EMBL" id="RBP64347.1"/>
    </source>
</evidence>
<accession>A0A366I6J6</accession>
<sequence length="224" mass="23963">MPGAARLNDIGSGHDCFPETPIIEGSPDVTINGQPAARKGDTVQFHGCPCPDKPHGMHSRVIAEGRPSLSMANPQPALVMGLVGGVIISGSSNVIIGDTPYKSPVQECAKQAVLNRSPLLALTPMLAMEPVFAIPCLRRAGRTDAGTEADPQTNIGQMSMYVAKPVGHAAPSSEKPVEVEQYAQAAKKKNRSPGLIQLSIKLKYSINFNRRCCQAPWLDPYFCF</sequence>
<dbReference type="CDD" id="cd14737">
    <property type="entry name" value="PAAR_1"/>
    <property type="match status" value="1"/>
</dbReference>
<dbReference type="InterPro" id="IPR008727">
    <property type="entry name" value="PAAR_motif"/>
</dbReference>
<gene>
    <name evidence="1" type="ORF">DES54_10842</name>
</gene>
<proteinExistence type="predicted"/>
<keyword evidence="2" id="KW-1185">Reference proteome</keyword>
<dbReference type="Pfam" id="PF05488">
    <property type="entry name" value="PAAR_motif"/>
    <property type="match status" value="1"/>
</dbReference>
<dbReference type="EMBL" id="QNRY01000008">
    <property type="protein sequence ID" value="RBP64347.1"/>
    <property type="molecule type" value="Genomic_DNA"/>
</dbReference>
<dbReference type="Gene3D" id="2.60.200.60">
    <property type="match status" value="1"/>
</dbReference>
<evidence type="ECO:0000313" key="2">
    <source>
        <dbReference type="Proteomes" id="UP000253046"/>
    </source>
</evidence>
<protein>
    <submittedName>
        <fullName evidence="1">Putative Zn-binding protein involved in type VI secretion</fullName>
    </submittedName>
</protein>
<dbReference type="Proteomes" id="UP000253046">
    <property type="component" value="Unassembled WGS sequence"/>
</dbReference>
<name>A0A366I6J6_9GAMM</name>
<dbReference type="AlphaFoldDB" id="A0A366I6J6"/>
<organism evidence="1 2">
    <name type="scientific">Brenneria salicis ATCC 15712 = DSM 30166</name>
    <dbReference type="NCBI Taxonomy" id="714314"/>
    <lineage>
        <taxon>Bacteria</taxon>
        <taxon>Pseudomonadati</taxon>
        <taxon>Pseudomonadota</taxon>
        <taxon>Gammaproteobacteria</taxon>
        <taxon>Enterobacterales</taxon>
        <taxon>Pectobacteriaceae</taxon>
        <taxon>Brenneria</taxon>
    </lineage>
</organism>
<comment type="caution">
    <text evidence="1">The sequence shown here is derived from an EMBL/GenBank/DDBJ whole genome shotgun (WGS) entry which is preliminary data.</text>
</comment>
<reference evidence="1 2" key="1">
    <citation type="submission" date="2018-06" db="EMBL/GenBank/DDBJ databases">
        <title>Genomic Encyclopedia of Type Strains, Phase IV (KMG-IV): sequencing the most valuable type-strain genomes for metagenomic binning, comparative biology and taxonomic classification.</title>
        <authorList>
            <person name="Goeker M."/>
        </authorList>
    </citation>
    <scope>NUCLEOTIDE SEQUENCE [LARGE SCALE GENOMIC DNA]</scope>
    <source>
        <strain evidence="1 2">DSM 30166</strain>
    </source>
</reference>